<proteinExistence type="predicted"/>
<dbReference type="EMBL" id="LAZR01047902">
    <property type="protein sequence ID" value="KKK93138.1"/>
    <property type="molecule type" value="Genomic_DNA"/>
</dbReference>
<reference evidence="1" key="1">
    <citation type="journal article" date="2015" name="Nature">
        <title>Complex archaea that bridge the gap between prokaryotes and eukaryotes.</title>
        <authorList>
            <person name="Spang A."/>
            <person name="Saw J.H."/>
            <person name="Jorgensen S.L."/>
            <person name="Zaremba-Niedzwiedzka K."/>
            <person name="Martijn J."/>
            <person name="Lind A.E."/>
            <person name="van Eijk R."/>
            <person name="Schleper C."/>
            <person name="Guy L."/>
            <person name="Ettema T.J."/>
        </authorList>
    </citation>
    <scope>NUCLEOTIDE SEQUENCE</scope>
</reference>
<feature type="non-terminal residue" evidence="1">
    <location>
        <position position="1"/>
    </location>
</feature>
<dbReference type="AlphaFoldDB" id="A0A0F8ZH90"/>
<sequence length="29" mass="3347">VIDEVTGYQSVRLKGELKERHKKYKEGVG</sequence>
<comment type="caution">
    <text evidence="1">The sequence shown here is derived from an EMBL/GenBank/DDBJ whole genome shotgun (WGS) entry which is preliminary data.</text>
</comment>
<gene>
    <name evidence="1" type="ORF">LCGC14_2695920</name>
</gene>
<organism evidence="1">
    <name type="scientific">marine sediment metagenome</name>
    <dbReference type="NCBI Taxonomy" id="412755"/>
    <lineage>
        <taxon>unclassified sequences</taxon>
        <taxon>metagenomes</taxon>
        <taxon>ecological metagenomes</taxon>
    </lineage>
</organism>
<name>A0A0F8ZH90_9ZZZZ</name>
<protein>
    <submittedName>
        <fullName evidence="1">Uncharacterized protein</fullName>
    </submittedName>
</protein>
<accession>A0A0F8ZH90</accession>
<evidence type="ECO:0000313" key="1">
    <source>
        <dbReference type="EMBL" id="KKK93138.1"/>
    </source>
</evidence>